<dbReference type="SUPFAM" id="SSF53756">
    <property type="entry name" value="UDP-Glycosyltransferase/glycogen phosphorylase"/>
    <property type="match status" value="1"/>
</dbReference>
<comment type="caution">
    <text evidence="2">The sequence shown here is derived from an EMBL/GenBank/DDBJ whole genome shotgun (WGS) entry which is preliminary data.</text>
</comment>
<dbReference type="PANTHER" id="PTHR43174:SF3">
    <property type="entry name" value="UDP-N-ACETYLGLUCOSAMINE 2-EPIMERASE"/>
    <property type="match status" value="1"/>
</dbReference>
<dbReference type="InterPro" id="IPR003331">
    <property type="entry name" value="UDP_GlcNAc_Epimerase_2_dom"/>
</dbReference>
<evidence type="ECO:0000313" key="3">
    <source>
        <dbReference type="EMBL" id="RUO27270.1"/>
    </source>
</evidence>
<dbReference type="InterPro" id="IPR020004">
    <property type="entry name" value="UDP-GlcNAc_Epase"/>
</dbReference>
<dbReference type="Proteomes" id="UP000287865">
    <property type="component" value="Unassembled WGS sequence"/>
</dbReference>
<dbReference type="GO" id="GO:0004553">
    <property type="term" value="F:hydrolase activity, hydrolyzing O-glycosyl compounds"/>
    <property type="evidence" value="ECO:0007669"/>
    <property type="project" value="InterPro"/>
</dbReference>
<evidence type="ECO:0000313" key="4">
    <source>
        <dbReference type="Proteomes" id="UP000249203"/>
    </source>
</evidence>
<keyword evidence="5" id="KW-1185">Reference proteome</keyword>
<evidence type="ECO:0000259" key="1">
    <source>
        <dbReference type="Pfam" id="PF02350"/>
    </source>
</evidence>
<reference evidence="2 4" key="2">
    <citation type="submission" date="2018-06" db="EMBL/GenBank/DDBJ databases">
        <title>Genomic Encyclopedia of Type Strains, Phase III (KMG-III): the genomes of soil and plant-associated and newly described type strains.</title>
        <authorList>
            <person name="Whitman W."/>
        </authorList>
    </citation>
    <scope>NUCLEOTIDE SEQUENCE [LARGE SCALE GENOMIC DNA]</scope>
    <source>
        <strain evidence="2 4">CGMCC 1.15366</strain>
    </source>
</reference>
<proteinExistence type="predicted"/>
<sequence>MNPRKIGVFTATRAEYGLLYWTLKAIQQAPDLTLQLFVSGTHLVPEFGFTAKEIEKDGFVIDETIEMLLASDSAAATVKSSALGMIGFADALARQQPDVMIILGDRYEALSMAQASVMMHIPILHVHGGEITEGAYDNEFRHAITKLSHLHAASTERYCQRIIQMGEMPERVHHVGSLGVEHLHKVQLLTRDELIAALNFELGEDYVVLAYHPETHGELDGVEVLDNIFQALNHYPELRVLMTFPNADSGGRALIQRMQTQAGLYPERFYVTSSLGQLRFLSALKHAQVMIGNSSSGIIEAPSVGTATVNIGNRQAGRIAAQSVFHSETSISAIKTSIDQALTFSSSMSEPIHNPYDAGCASEKMLNILRKPLVSKYKKFYDIN</sequence>
<dbReference type="EMBL" id="QLMD01000002">
    <property type="protein sequence ID" value="RAK00731.1"/>
    <property type="molecule type" value="Genomic_DNA"/>
</dbReference>
<evidence type="ECO:0000313" key="2">
    <source>
        <dbReference type="EMBL" id="RAK00731.1"/>
    </source>
</evidence>
<dbReference type="NCBIfam" id="TIGR03568">
    <property type="entry name" value="NeuC_NnaA"/>
    <property type="match status" value="1"/>
</dbReference>
<dbReference type="EMBL" id="PIPK01000003">
    <property type="protein sequence ID" value="RUO27270.1"/>
    <property type="molecule type" value="Genomic_DNA"/>
</dbReference>
<dbReference type="Gene3D" id="3.40.50.2000">
    <property type="entry name" value="Glycogen Phosphorylase B"/>
    <property type="match status" value="2"/>
</dbReference>
<dbReference type="GO" id="GO:0006047">
    <property type="term" value="P:UDP-N-acetylglucosamine metabolic process"/>
    <property type="evidence" value="ECO:0007669"/>
    <property type="project" value="InterPro"/>
</dbReference>
<evidence type="ECO:0000313" key="5">
    <source>
        <dbReference type="Proteomes" id="UP000287865"/>
    </source>
</evidence>
<dbReference type="AlphaFoldDB" id="A0A327X2F8"/>
<protein>
    <submittedName>
        <fullName evidence="3">UDP-N-acetylglucosamine 2-epimerase (Hydrolyzing)</fullName>
    </submittedName>
    <submittedName>
        <fullName evidence="2">UDP-N-acetylglucosamine 2-epimerase (Non-hydrolysing)</fullName>
    </submittedName>
</protein>
<reference evidence="3 5" key="1">
    <citation type="journal article" date="2018" name="Front. Microbiol.">
        <title>Genome-Based Analysis Reveals the Taxonomy and Diversity of the Family Idiomarinaceae.</title>
        <authorList>
            <person name="Liu Y."/>
            <person name="Lai Q."/>
            <person name="Shao Z."/>
        </authorList>
    </citation>
    <scope>NUCLEOTIDE SEQUENCE [LARGE SCALE GENOMIC DNA]</scope>
    <source>
        <strain evidence="3 5">CF12-14</strain>
    </source>
</reference>
<organism evidence="2 4">
    <name type="scientific">Aliidiomarina maris</name>
    <dbReference type="NCBI Taxonomy" id="531312"/>
    <lineage>
        <taxon>Bacteria</taxon>
        <taxon>Pseudomonadati</taxon>
        <taxon>Pseudomonadota</taxon>
        <taxon>Gammaproteobacteria</taxon>
        <taxon>Alteromonadales</taxon>
        <taxon>Idiomarinaceae</taxon>
        <taxon>Aliidiomarina</taxon>
    </lineage>
</organism>
<dbReference type="Pfam" id="PF02350">
    <property type="entry name" value="Epimerase_2"/>
    <property type="match status" value="1"/>
</dbReference>
<dbReference type="OrthoDB" id="9803238at2"/>
<accession>A0A327X2F8</accession>
<feature type="domain" description="UDP-N-acetylglucosamine 2-epimerase" evidence="1">
    <location>
        <begin position="24"/>
        <end position="370"/>
    </location>
</feature>
<dbReference type="RefSeq" id="WP_111568518.1">
    <property type="nucleotide sequence ID" value="NZ_PIPK01000003.1"/>
</dbReference>
<dbReference type="PANTHER" id="PTHR43174">
    <property type="entry name" value="UDP-N-ACETYLGLUCOSAMINE 2-EPIMERASE"/>
    <property type="match status" value="1"/>
</dbReference>
<dbReference type="InterPro" id="IPR029767">
    <property type="entry name" value="WecB-like"/>
</dbReference>
<name>A0A327X2F8_9GAMM</name>
<dbReference type="CDD" id="cd03786">
    <property type="entry name" value="GTB_UDP-GlcNAc_2-Epimerase"/>
    <property type="match status" value="1"/>
</dbReference>
<gene>
    <name evidence="3" type="primary">neuC</name>
    <name evidence="2" type="ORF">B0I24_102156</name>
    <name evidence="3" type="ORF">CWE07_04800</name>
</gene>
<dbReference type="Proteomes" id="UP000249203">
    <property type="component" value="Unassembled WGS sequence"/>
</dbReference>